<dbReference type="Proteomes" id="UP000886390">
    <property type="component" value="Unassembled WGS sequence"/>
</dbReference>
<name>A0A7C3C989_9BACT</name>
<protein>
    <submittedName>
        <fullName evidence="2">VWA domain-containing protein</fullName>
    </submittedName>
</protein>
<feature type="transmembrane region" description="Helical" evidence="1">
    <location>
        <begin position="30"/>
        <end position="48"/>
    </location>
</feature>
<dbReference type="AlphaFoldDB" id="A0A7C3C989"/>
<evidence type="ECO:0000313" key="2">
    <source>
        <dbReference type="EMBL" id="HFB53820.1"/>
    </source>
</evidence>
<organism evidence="2">
    <name type="scientific">Sulfurimonas autotrophica</name>
    <dbReference type="NCBI Taxonomy" id="202747"/>
    <lineage>
        <taxon>Bacteria</taxon>
        <taxon>Pseudomonadati</taxon>
        <taxon>Campylobacterota</taxon>
        <taxon>Epsilonproteobacteria</taxon>
        <taxon>Campylobacterales</taxon>
        <taxon>Sulfurimonadaceae</taxon>
        <taxon>Sulfurimonas</taxon>
    </lineage>
</organism>
<sequence>MTLLNAWVLFGLIPIYFIYKQHINPNKETKLLYISLVFMFLAMARPAYENAYVKESFDSHDYIIALDVSYSMQADDLKPSRYTLAKEAIKKLFLLHPK</sequence>
<comment type="caution">
    <text evidence="2">The sequence shown here is derived from an EMBL/GenBank/DDBJ whole genome shotgun (WGS) entry which is preliminary data.</text>
</comment>
<reference evidence="2" key="1">
    <citation type="journal article" date="2020" name="mSystems">
        <title>Genome- and Community-Level Interaction Insights into Carbon Utilization and Element Cycling Functions of Hydrothermarchaeota in Hydrothermal Sediment.</title>
        <authorList>
            <person name="Zhou Z."/>
            <person name="Liu Y."/>
            <person name="Xu W."/>
            <person name="Pan J."/>
            <person name="Luo Z.H."/>
            <person name="Li M."/>
        </authorList>
    </citation>
    <scope>NUCLEOTIDE SEQUENCE [LARGE SCALE GENOMIC DNA]</scope>
    <source>
        <strain evidence="2">HyVt-507</strain>
    </source>
</reference>
<dbReference type="InterPro" id="IPR036465">
    <property type="entry name" value="vWFA_dom_sf"/>
</dbReference>
<proteinExistence type="predicted"/>
<keyword evidence="1" id="KW-0472">Membrane</keyword>
<gene>
    <name evidence="2" type="ORF">ENJ67_03730</name>
</gene>
<evidence type="ECO:0000256" key="1">
    <source>
        <dbReference type="SAM" id="Phobius"/>
    </source>
</evidence>
<accession>A0A7C3C989</accession>
<dbReference type="EMBL" id="DRNH01000200">
    <property type="protein sequence ID" value="HFB53820.1"/>
    <property type="molecule type" value="Genomic_DNA"/>
</dbReference>
<feature type="non-terminal residue" evidence="2">
    <location>
        <position position="98"/>
    </location>
</feature>
<dbReference type="Gene3D" id="3.40.50.410">
    <property type="entry name" value="von Willebrand factor, type A domain"/>
    <property type="match status" value="1"/>
</dbReference>
<keyword evidence="1" id="KW-1133">Transmembrane helix</keyword>
<feature type="transmembrane region" description="Helical" evidence="1">
    <location>
        <begin position="6"/>
        <end position="23"/>
    </location>
</feature>
<keyword evidence="1" id="KW-0812">Transmembrane</keyword>